<dbReference type="InterPro" id="IPR008271">
    <property type="entry name" value="Ser/Thr_kinase_AS"/>
</dbReference>
<dbReference type="Proteomes" id="UP001057375">
    <property type="component" value="Unassembled WGS sequence"/>
</dbReference>
<accession>A0ABQ5JXL3</accession>
<dbReference type="SMART" id="SM00220">
    <property type="entry name" value="S_TKc"/>
    <property type="match status" value="1"/>
</dbReference>
<proteinExistence type="predicted"/>
<evidence type="ECO:0000259" key="1">
    <source>
        <dbReference type="PROSITE" id="PS50011"/>
    </source>
</evidence>
<dbReference type="PROSITE" id="PS00108">
    <property type="entry name" value="PROTEIN_KINASE_ST"/>
    <property type="match status" value="1"/>
</dbReference>
<dbReference type="PROSITE" id="PS50011">
    <property type="entry name" value="PROTEIN_KINASE_DOM"/>
    <property type="match status" value="1"/>
</dbReference>
<protein>
    <recommendedName>
        <fullName evidence="1">Protein kinase domain-containing protein</fullName>
    </recommendedName>
</protein>
<gene>
    <name evidence="2" type="ORF">ADUPG1_011874</name>
</gene>
<dbReference type="Gene3D" id="1.10.510.10">
    <property type="entry name" value="Transferase(Phosphotransferase) domain 1"/>
    <property type="match status" value="1"/>
</dbReference>
<dbReference type="InterPro" id="IPR011009">
    <property type="entry name" value="Kinase-like_dom_sf"/>
</dbReference>
<sequence>MNSSTSPEVEIRKPIFIHEGNNDCIPISRNDFTISMPDIPRISTGKGPVYYNFLEEREYSGDECSDDESRKSGDSMTNLSINARKIMRGQLQTGNFSNISIPFLFPTRIEAAYICISPLYTPRYLTFILTDFYKNTRRIEYEFPKVERSTWFLLPIRVCLGVLCEIEGLRWSLDPIFSIESLVFISEYNDKDSTKSSLSLKCLPISDLWISSTIVQAEIVKEEDVSSIPRDRPCVLNPSFKRINAFCDSLSPDTSEYDRSSEAQKMLKGGDFVSLSHLSIPFPSPSPMKGAYICVHKDFSSPSLLFTFTARYGKKTYKKYEFCGSKTELFSWYFLPIDLDNVFLCEIKGKGTWENKNSRSFSIHSLVFIRKEETSLPAPQTPDLGYLLCGMGTARSCSSIIPPLSQGIFRNLLKDLIIQFSDVIIPEFIHEGNEFCLPIPRDGPSIVNPDISKVRQSKMIYDEPRDSIYSNFDKLSEIDYLTFAVQGIFKGEDAKSMFHHLSIPFPSPSPIKGAYICVNVVSYVYESSTFKGSDILRFTFFLENGDFVSKNYFHLESICNSLPGDHDVCFPRPVWFFLPVDLTGVVLCEIDGMEKKLTKVGVFEILSISFVKDESPTEYSLRMSKIKYHSELPTTKAISFSSTNEQIESLKYQVPEDFYSISNYFRSNPDITFSFLFSMVKAKNDSKSINSEFYDMSLQAQSLLKGEEESCSFSHLSIPFSTPISLKGAIICLNLGTGPPKIFVSFTHSGGKKTMKKYEFTKLKKYFEWFFLPIDLPDVALCEIEGKGTWENENSRSFEIEFLYFVRRNYVYSVPQISSIIDGKPPSVPCPIAPIINSELKQTDDQHELPSIVPQEQPEDSVSFGEAVVVKIGNRKSPPICFSDLSVILPLYSELHAKIQRPMKNGISKPMVVPIQCLVQMLKGQAPVTVSDLFIPFSVAESIKGAYICVHQQLSAPSLLFIFSHSDGKNSQKKYRFCKPRKEYIWFYLPVDLTDVVHCHIHGSGRWKQRTSKRFTIESLIFTNKELVVSQPVIASKPEVKKPKKVVPPVISSVIPPVINPQQNGIVPMFVKSGGRKDIPIPRNDPRIVESIFNEKESKYFISLMRKEGVKQLPKATLQKFLNGSSKIACLRMTLPFHPSSMKGAYICINMALFTCSNPISLIFEFTASNGEKTSKKYKFTAPKGGFCWFFLPICLSNVVLCDIFSEVKSKQMCSNFSMESLVFMNNDDPKVESSPKIETNPKIESCKSIFLKYGTPSKCPISRKNPQIISMNHRLIVAKDKIKPKSVELKLQEVQKMLISGSGVAFSHLEIPFSSKTSIHGAFTCQVRTPNQSARILTFIFTHSNGTKTCKRYKVSFNSAKGKRKSSKLAYRWYFHPICLFDIVYCELQGTEILSSRRRKDHCVINSLMFVQNSPKMPVGLPQIPQWLITKSVPDPKIAPCSSVAEASKSLSSSSSSSLGPFSLSKSVSPVFVHTGPPLSLPLKKTNPQIVHPIIQNACAWIQKNGKKLEDKTADARAMLTGKGTVCTSYLSIPFSQPSSLKGVYTCLHKNKSASRFTFTFTHVKKTKKENSKISYCFKPLICVFEWYFLPIDLSDVTSCSIETNGCQIEPTSASTIYTLLFVRNGNPIQSMRALQTSSIPKPLSKPVKGTGHFIEDGKQDTIYTYKKQLNSFTIVSSKDITPQCIISNGRFGEILLLKVAGIPIPCILKKILSFADEKVVKGCRKEFKSQMKFYANPKCFKRILRPLYILDLLDADMKGVYGFVMEFCVGGSVSAFAKRWCADGKYVIQLKDEEEDSESSFLSDGQGCGPAGFDFDPMTLNPVKVCSLCVGMIECLDDVFTAKPNLVHGDIKPNNFLVRVDSKNGECAVVLSDIGILKIHDSISSSPFAKSFVSSSRSSTLFSAGSMRSEFESLVYNSYEALQGIQDQKTDAYSLGISILGLFLCCDPFLRMPTLRGISSKLEFVDSLMTLMEKDRLPKLLSSPLFSSLLTIDGGKFIPVYRILNEIFTGLTHRDHEKRITVNTARLLVTPIKYLLPSIGQGWKHPRIETIVSEQRKKYGGHVGKI</sequence>
<evidence type="ECO:0000313" key="3">
    <source>
        <dbReference type="Proteomes" id="UP001057375"/>
    </source>
</evidence>
<dbReference type="SUPFAM" id="SSF56112">
    <property type="entry name" value="Protein kinase-like (PK-like)"/>
    <property type="match status" value="1"/>
</dbReference>
<reference evidence="2" key="1">
    <citation type="submission" date="2022-03" db="EMBL/GenBank/DDBJ databases">
        <title>Draft genome sequence of Aduncisulcus paluster, a free-living microaerophilic Fornicata.</title>
        <authorList>
            <person name="Yuyama I."/>
            <person name="Kume K."/>
            <person name="Tamura T."/>
            <person name="Inagaki Y."/>
            <person name="Hashimoto T."/>
        </authorList>
    </citation>
    <scope>NUCLEOTIDE SEQUENCE</scope>
    <source>
        <strain evidence="2">NY0171</strain>
    </source>
</reference>
<dbReference type="InterPro" id="IPR000719">
    <property type="entry name" value="Prot_kinase_dom"/>
</dbReference>
<keyword evidence="3" id="KW-1185">Reference proteome</keyword>
<feature type="domain" description="Protein kinase" evidence="1">
    <location>
        <begin position="1682"/>
        <end position="2050"/>
    </location>
</feature>
<comment type="caution">
    <text evidence="2">The sequence shown here is derived from an EMBL/GenBank/DDBJ whole genome shotgun (WGS) entry which is preliminary data.</text>
</comment>
<organism evidence="2 3">
    <name type="scientific">Aduncisulcus paluster</name>
    <dbReference type="NCBI Taxonomy" id="2918883"/>
    <lineage>
        <taxon>Eukaryota</taxon>
        <taxon>Metamonada</taxon>
        <taxon>Carpediemonas-like organisms</taxon>
        <taxon>Aduncisulcus</taxon>
    </lineage>
</organism>
<dbReference type="EMBL" id="BQXS01012311">
    <property type="protein sequence ID" value="GKT21329.1"/>
    <property type="molecule type" value="Genomic_DNA"/>
</dbReference>
<name>A0ABQ5JXL3_9EUKA</name>
<evidence type="ECO:0000313" key="2">
    <source>
        <dbReference type="EMBL" id="GKT21329.1"/>
    </source>
</evidence>